<dbReference type="SUPFAM" id="SSF46785">
    <property type="entry name" value="Winged helix' DNA-binding domain"/>
    <property type="match status" value="1"/>
</dbReference>
<reference evidence="6 7" key="1">
    <citation type="submission" date="2018-01" db="EMBL/GenBank/DDBJ databases">
        <title>Draft genome sequences of six Vibrio diazotrophicus strains isolated from deep-sea sediments of the Baltic Sea.</title>
        <authorList>
            <person name="Castillo D."/>
            <person name="Vandieken V."/>
            <person name="Chiang O."/>
            <person name="Middelboe M."/>
        </authorList>
    </citation>
    <scope>NUCLEOTIDE SEQUENCE [LARGE SCALE GENOMIC DNA]</scope>
    <source>
        <strain evidence="6 7">65.10M</strain>
    </source>
</reference>
<dbReference type="PROSITE" id="PS50931">
    <property type="entry name" value="HTH_LYSR"/>
    <property type="match status" value="1"/>
</dbReference>
<dbReference type="Gene3D" id="1.10.10.10">
    <property type="entry name" value="Winged helix-like DNA-binding domain superfamily/Winged helix DNA-binding domain"/>
    <property type="match status" value="1"/>
</dbReference>
<comment type="caution">
    <text evidence="6">The sequence shown here is derived from an EMBL/GenBank/DDBJ whole genome shotgun (WGS) entry which is preliminary data.</text>
</comment>
<feature type="domain" description="HTH lysR-type" evidence="5">
    <location>
        <begin position="5"/>
        <end position="62"/>
    </location>
</feature>
<evidence type="ECO:0000256" key="4">
    <source>
        <dbReference type="ARBA" id="ARBA00023163"/>
    </source>
</evidence>
<name>A0ABX4W827_VIBDI</name>
<keyword evidence="3" id="KW-0238">DNA-binding</keyword>
<dbReference type="Pfam" id="PF00126">
    <property type="entry name" value="HTH_1"/>
    <property type="match status" value="1"/>
</dbReference>
<dbReference type="InterPro" id="IPR058163">
    <property type="entry name" value="LysR-type_TF_proteobact-type"/>
</dbReference>
<evidence type="ECO:0000313" key="7">
    <source>
        <dbReference type="Proteomes" id="UP000236547"/>
    </source>
</evidence>
<dbReference type="SUPFAM" id="SSF53850">
    <property type="entry name" value="Periplasmic binding protein-like II"/>
    <property type="match status" value="1"/>
</dbReference>
<gene>
    <name evidence="6" type="ORF">C1O25_14585</name>
</gene>
<evidence type="ECO:0000313" key="6">
    <source>
        <dbReference type="EMBL" id="PNH99848.1"/>
    </source>
</evidence>
<dbReference type="InterPro" id="IPR036390">
    <property type="entry name" value="WH_DNA-bd_sf"/>
</dbReference>
<dbReference type="RefSeq" id="WP_102968950.1">
    <property type="nucleotide sequence ID" value="NZ_POSM01000022.1"/>
</dbReference>
<evidence type="ECO:0000256" key="1">
    <source>
        <dbReference type="ARBA" id="ARBA00009437"/>
    </source>
</evidence>
<comment type="similarity">
    <text evidence="1">Belongs to the LysR transcriptional regulatory family.</text>
</comment>
<accession>A0ABX4W827</accession>
<dbReference type="Gene3D" id="3.40.190.290">
    <property type="match status" value="1"/>
</dbReference>
<evidence type="ECO:0000256" key="3">
    <source>
        <dbReference type="ARBA" id="ARBA00023125"/>
    </source>
</evidence>
<proteinExistence type="inferred from homology"/>
<dbReference type="Pfam" id="PF03466">
    <property type="entry name" value="LysR_substrate"/>
    <property type="match status" value="1"/>
</dbReference>
<dbReference type="InterPro" id="IPR005119">
    <property type="entry name" value="LysR_subst-bd"/>
</dbReference>
<dbReference type="EMBL" id="POSM01000022">
    <property type="protein sequence ID" value="PNH99848.1"/>
    <property type="molecule type" value="Genomic_DNA"/>
</dbReference>
<protein>
    <submittedName>
        <fullName evidence="6">LysR family transcriptional regulator</fullName>
    </submittedName>
</protein>
<dbReference type="InterPro" id="IPR036388">
    <property type="entry name" value="WH-like_DNA-bd_sf"/>
</dbReference>
<keyword evidence="7" id="KW-1185">Reference proteome</keyword>
<keyword evidence="2" id="KW-0805">Transcription regulation</keyword>
<dbReference type="PANTHER" id="PTHR30537">
    <property type="entry name" value="HTH-TYPE TRANSCRIPTIONAL REGULATOR"/>
    <property type="match status" value="1"/>
</dbReference>
<dbReference type="PANTHER" id="PTHR30537:SF5">
    <property type="entry name" value="HTH-TYPE TRANSCRIPTIONAL ACTIVATOR TTDR-RELATED"/>
    <property type="match status" value="1"/>
</dbReference>
<keyword evidence="4" id="KW-0804">Transcription</keyword>
<organism evidence="6 7">
    <name type="scientific">Vibrio diazotrophicus</name>
    <dbReference type="NCBI Taxonomy" id="685"/>
    <lineage>
        <taxon>Bacteria</taxon>
        <taxon>Pseudomonadati</taxon>
        <taxon>Pseudomonadota</taxon>
        <taxon>Gammaproteobacteria</taxon>
        <taxon>Vibrionales</taxon>
        <taxon>Vibrionaceae</taxon>
        <taxon>Vibrio</taxon>
    </lineage>
</organism>
<evidence type="ECO:0000256" key="2">
    <source>
        <dbReference type="ARBA" id="ARBA00023015"/>
    </source>
</evidence>
<dbReference type="InterPro" id="IPR000847">
    <property type="entry name" value="LysR_HTH_N"/>
</dbReference>
<evidence type="ECO:0000259" key="5">
    <source>
        <dbReference type="PROSITE" id="PS50931"/>
    </source>
</evidence>
<sequence>MSQLPNLNDLKVFITTVQAGGFSAAAMVLNSSAAYVSKRIGVLEDSLNVKLFYRGARGVSLTMQGKLALTWAERLLDTSDDMIHALEKDQISPEGVVRIVTSTGFGSCLIAPLLSKLSALYPKLEVDLELLDRPVDLISEGFDMEIRTNYDIPDDLIIRKIFSNNRILCASPSYIEQFGIPQTLMDLKRHQCILIREREATAGKWILHKGSQKLKTNLNYSMKTNSGEVARQWCLDGHGIILRSAWSVQHDLATRNLVHIMPEYYYPADFYLLYPRRLDTSAKLRIVANYLSDHLDQSKVL</sequence>
<dbReference type="Proteomes" id="UP000236547">
    <property type="component" value="Unassembled WGS sequence"/>
</dbReference>